<comment type="caution">
    <text evidence="1">The sequence shown here is derived from an EMBL/GenBank/DDBJ whole genome shotgun (WGS) entry which is preliminary data.</text>
</comment>
<organism evidence="1 2">
    <name type="scientific">Endomicrobium trichonymphae</name>
    <dbReference type="NCBI Taxonomy" id="1408204"/>
    <lineage>
        <taxon>Bacteria</taxon>
        <taxon>Pseudomonadati</taxon>
        <taxon>Elusimicrobiota</taxon>
        <taxon>Endomicrobiia</taxon>
        <taxon>Endomicrobiales</taxon>
        <taxon>Endomicrobiaceae</taxon>
        <taxon>Candidatus Endomicrobiellum</taxon>
    </lineage>
</organism>
<protein>
    <submittedName>
        <fullName evidence="1">Uncharacterized protein</fullName>
    </submittedName>
</protein>
<accession>A0A1E5IJ01</accession>
<evidence type="ECO:0000313" key="1">
    <source>
        <dbReference type="EMBL" id="OEG70482.1"/>
    </source>
</evidence>
<sequence>MKFIQNLEKYVNRENISSEWIFSKIDETLDEEIGIPHFYRKDNRYRIFFLISSFGIDCENKIDDFEKLFLNLNTPHIYKGLSIKFDLRFYNDDTKSRRGKT</sequence>
<evidence type="ECO:0000313" key="2">
    <source>
        <dbReference type="Proteomes" id="UP000095237"/>
    </source>
</evidence>
<gene>
    <name evidence="1" type="ORF">ATZ36_00870</name>
</gene>
<dbReference type="Proteomes" id="UP000095237">
    <property type="component" value="Unassembled WGS sequence"/>
</dbReference>
<name>A0A1E5IJ01_ENDTX</name>
<dbReference type="AlphaFoldDB" id="A0A1E5IJ01"/>
<reference evidence="1 2" key="1">
    <citation type="submission" date="2015-11" db="EMBL/GenBank/DDBJ databases">
        <title>Evidence for parallel genomic evolution in an endosymbiosis of termite gut flagellates.</title>
        <authorList>
            <person name="Zheng H."/>
        </authorList>
    </citation>
    <scope>NUCLEOTIDE SEQUENCE [LARGE SCALE GENOMIC DNA]</scope>
    <source>
        <strain evidence="1 2">CET450</strain>
    </source>
</reference>
<proteinExistence type="predicted"/>
<dbReference type="EMBL" id="LNVX01000324">
    <property type="protein sequence ID" value="OEG70482.1"/>
    <property type="molecule type" value="Genomic_DNA"/>
</dbReference>
<keyword evidence="2" id="KW-1185">Reference proteome</keyword>